<dbReference type="OrthoDB" id="5644906at2"/>
<comment type="caution">
    <text evidence="1">The sequence shown here is derived from an EMBL/GenBank/DDBJ whole genome shotgun (WGS) entry which is preliminary data.</text>
</comment>
<evidence type="ECO:0008006" key="3">
    <source>
        <dbReference type="Google" id="ProtNLM"/>
    </source>
</evidence>
<dbReference type="EMBL" id="PDKK01000001">
    <property type="protein sequence ID" value="RXK08282.1"/>
    <property type="molecule type" value="Genomic_DNA"/>
</dbReference>
<dbReference type="InterPro" id="IPR007487">
    <property type="entry name" value="ABC_transpt-TYRBP-like"/>
</dbReference>
<dbReference type="PANTHER" id="PTHR35271">
    <property type="entry name" value="ABC TRANSPORTER, SUBSTRATE-BINDING LIPOPROTEIN-RELATED"/>
    <property type="match status" value="1"/>
</dbReference>
<dbReference type="Gene3D" id="3.40.50.2300">
    <property type="match status" value="2"/>
</dbReference>
<dbReference type="Pfam" id="PF04392">
    <property type="entry name" value="ABC_sub_bind"/>
    <property type="match status" value="1"/>
</dbReference>
<organism evidence="1 2">
    <name type="scientific">Halarcobacter ebronensis</name>
    <dbReference type="NCBI Taxonomy" id="1462615"/>
    <lineage>
        <taxon>Bacteria</taxon>
        <taxon>Pseudomonadati</taxon>
        <taxon>Campylobacterota</taxon>
        <taxon>Epsilonproteobacteria</taxon>
        <taxon>Campylobacterales</taxon>
        <taxon>Arcobacteraceae</taxon>
        <taxon>Halarcobacter</taxon>
    </lineage>
</organism>
<name>A0A4Q1APL5_9BACT</name>
<gene>
    <name evidence="1" type="ORF">CRV07_00300</name>
</gene>
<dbReference type="PANTHER" id="PTHR35271:SF1">
    <property type="entry name" value="ABC TRANSPORTER, SUBSTRATE-BINDING LIPOPROTEIN"/>
    <property type="match status" value="1"/>
</dbReference>
<sequence length="322" mass="37016">MKKIFSIFFSLLLFFIFIKAENISAKKRVFYINSYHSGLYWSDGIEKSIKKVLFKSNLPLEFKRVEMDSKRNNDEPYKIKIAKKIKNQIENFKPDVIITSDDNAFKYIILPYFKNSTIPVIFCGINGSSKKYGLPISNITGMEEVQLVPQTVEILSKYAKGNRVGFLKDDSLTTRIELDYFQKQLNKKMDARLVSSVEEWKKGFIELQNNVDILIIGYGGSIKDWEKNRKEIKNFTLQNTIIPTGTGDGNLIEYALLSLPLKPEEQGEWTANTVLRVLKGETIKNIPIVVNKKSNIFINTTLAKKFNIVFPFELIDNAVLIK</sequence>
<proteinExistence type="predicted"/>
<reference evidence="1 2" key="1">
    <citation type="submission" date="2017-10" db="EMBL/GenBank/DDBJ databases">
        <title>Genomics of the genus Arcobacter.</title>
        <authorList>
            <person name="Perez-Cataluna A."/>
            <person name="Figueras M.J."/>
        </authorList>
    </citation>
    <scope>NUCLEOTIDE SEQUENCE [LARGE SCALE GENOMIC DNA]</scope>
    <source>
        <strain evidence="1 2">CECT 8441</strain>
    </source>
</reference>
<protein>
    <recommendedName>
        <fullName evidence="3">ABC transporter substrate-binding protein</fullName>
    </recommendedName>
</protein>
<keyword evidence="2" id="KW-1185">Reference proteome</keyword>
<evidence type="ECO:0000313" key="2">
    <source>
        <dbReference type="Proteomes" id="UP000289758"/>
    </source>
</evidence>
<evidence type="ECO:0000313" key="1">
    <source>
        <dbReference type="EMBL" id="RXK08282.1"/>
    </source>
</evidence>
<dbReference type="RefSeq" id="WP_129085860.1">
    <property type="nucleotide sequence ID" value="NZ_CP053836.1"/>
</dbReference>
<dbReference type="Proteomes" id="UP000289758">
    <property type="component" value="Unassembled WGS sequence"/>
</dbReference>
<dbReference type="AlphaFoldDB" id="A0A4Q1APL5"/>
<accession>A0A4Q1APL5</accession>